<evidence type="ECO:0000313" key="4">
    <source>
        <dbReference type="EMBL" id="CAA9223158.1"/>
    </source>
</evidence>
<accession>A0A6J4HFB7</accession>
<dbReference type="EMBL" id="CADCTR010000177">
    <property type="protein sequence ID" value="CAA9223158.1"/>
    <property type="molecule type" value="Genomic_DNA"/>
</dbReference>
<organism evidence="4">
    <name type="scientific">uncultured Chloroflexia bacterium</name>
    <dbReference type="NCBI Taxonomy" id="1672391"/>
    <lineage>
        <taxon>Bacteria</taxon>
        <taxon>Bacillati</taxon>
        <taxon>Chloroflexota</taxon>
        <taxon>Chloroflexia</taxon>
        <taxon>environmental samples</taxon>
    </lineage>
</organism>
<gene>
    <name evidence="4" type="ORF">AVDCRST_MAG93-539</name>
</gene>
<protein>
    <recommendedName>
        <fullName evidence="3">DUF4342 domain-containing protein</fullName>
    </recommendedName>
</protein>
<keyword evidence="2" id="KW-0472">Membrane</keyword>
<evidence type="ECO:0000259" key="3">
    <source>
        <dbReference type="Pfam" id="PF14242"/>
    </source>
</evidence>
<keyword evidence="2" id="KW-1133">Transmembrane helix</keyword>
<name>A0A6J4HFB7_9CHLR</name>
<sequence length="112" mass="12237">MSEPEDKKRTFVEEVEVAGNQLVDRIRELIDDSNTRRVIIRNLEGKELMSLPLTFGVVAGGIITLTAPLLAAVGALAALVTKVKLEVVREVDDSVSQPNEKSVDEDLEEPPV</sequence>
<feature type="compositionally biased region" description="Acidic residues" evidence="1">
    <location>
        <begin position="103"/>
        <end position="112"/>
    </location>
</feature>
<evidence type="ECO:0000256" key="2">
    <source>
        <dbReference type="SAM" id="Phobius"/>
    </source>
</evidence>
<feature type="domain" description="DUF4342" evidence="3">
    <location>
        <begin position="8"/>
        <end position="89"/>
    </location>
</feature>
<reference evidence="4" key="1">
    <citation type="submission" date="2020-02" db="EMBL/GenBank/DDBJ databases">
        <authorList>
            <person name="Meier V. D."/>
        </authorList>
    </citation>
    <scope>NUCLEOTIDE SEQUENCE</scope>
    <source>
        <strain evidence="4">AVDCRST_MAG93</strain>
    </source>
</reference>
<evidence type="ECO:0000256" key="1">
    <source>
        <dbReference type="SAM" id="MobiDB-lite"/>
    </source>
</evidence>
<keyword evidence="2" id="KW-0812">Transmembrane</keyword>
<feature type="transmembrane region" description="Helical" evidence="2">
    <location>
        <begin position="53"/>
        <end position="80"/>
    </location>
</feature>
<proteinExistence type="predicted"/>
<feature type="region of interest" description="Disordered" evidence="1">
    <location>
        <begin position="91"/>
        <end position="112"/>
    </location>
</feature>
<dbReference type="InterPro" id="IPR025642">
    <property type="entry name" value="DUF4342"/>
</dbReference>
<dbReference type="AlphaFoldDB" id="A0A6J4HFB7"/>
<dbReference type="Pfam" id="PF14242">
    <property type="entry name" value="DUF4342"/>
    <property type="match status" value="1"/>
</dbReference>